<reference evidence="2" key="1">
    <citation type="submission" date="2017-08" db="EMBL/GenBank/DDBJ databases">
        <title>A dynamic microbial community with high functional redundancy inhabits the cold, oxic subseafloor aquifer.</title>
        <authorList>
            <person name="Tully B.J."/>
            <person name="Wheat C.G."/>
            <person name="Glazer B.T."/>
            <person name="Huber J.A."/>
        </authorList>
    </citation>
    <scope>NUCLEOTIDE SEQUENCE [LARGE SCALE GENOMIC DNA]</scope>
</reference>
<accession>A0A2A4T982</accession>
<dbReference type="InterPro" id="IPR011990">
    <property type="entry name" value="TPR-like_helical_dom_sf"/>
</dbReference>
<dbReference type="EMBL" id="NVSR01000007">
    <property type="protein sequence ID" value="PCI30180.1"/>
    <property type="molecule type" value="Genomic_DNA"/>
</dbReference>
<evidence type="ECO:0000313" key="1">
    <source>
        <dbReference type="EMBL" id="PCI30180.1"/>
    </source>
</evidence>
<gene>
    <name evidence="1" type="ORF">COB67_02525</name>
</gene>
<protein>
    <recommendedName>
        <fullName evidence="3">Tetratricopeptide repeat protein</fullName>
    </recommendedName>
</protein>
<sequence length="280" mass="32861">MNDEEMIKEFLNKNESKKVEIETVEEVKHKQNLPTMNELFVLKNIFVKVKNGVRVEPSFDDHAFSTVKKIKPDDKLNVINKIFRLSQFKFYDKNSIDYHNRSDKIKVVDFDIYQSEKTGQGVYRYLLSNGKKITEGQMKNILNPKKKPKTPNANRLAIAKEFDVNSLVNEACVLYKEYGQDRTRDINNLLNKALLLDPRNKKILNNKAYYALNNKNNQQFIEAIQKLGIIAPEEIDIISKKIGFMQKFKDNSNFDIFLFTKLVFKKSTNSMVMTERRWLM</sequence>
<organism evidence="1 2">
    <name type="scientific">SAR324 cluster bacterium</name>
    <dbReference type="NCBI Taxonomy" id="2024889"/>
    <lineage>
        <taxon>Bacteria</taxon>
        <taxon>Deltaproteobacteria</taxon>
        <taxon>SAR324 cluster</taxon>
    </lineage>
</organism>
<name>A0A2A4T982_9DELT</name>
<proteinExistence type="predicted"/>
<dbReference type="Gene3D" id="1.25.40.10">
    <property type="entry name" value="Tetratricopeptide repeat domain"/>
    <property type="match status" value="1"/>
</dbReference>
<dbReference type="Proteomes" id="UP000218113">
    <property type="component" value="Unassembled WGS sequence"/>
</dbReference>
<evidence type="ECO:0008006" key="3">
    <source>
        <dbReference type="Google" id="ProtNLM"/>
    </source>
</evidence>
<dbReference type="AlphaFoldDB" id="A0A2A4T982"/>
<evidence type="ECO:0000313" key="2">
    <source>
        <dbReference type="Proteomes" id="UP000218113"/>
    </source>
</evidence>
<comment type="caution">
    <text evidence="1">The sequence shown here is derived from an EMBL/GenBank/DDBJ whole genome shotgun (WGS) entry which is preliminary data.</text>
</comment>